<gene>
    <name evidence="2" type="ORF">Acr_28g0004740</name>
</gene>
<evidence type="ECO:0000313" key="2">
    <source>
        <dbReference type="EMBL" id="GFZ19769.1"/>
    </source>
</evidence>
<accession>A0A7J0H9M7</accession>
<dbReference type="Proteomes" id="UP000585474">
    <property type="component" value="Unassembled WGS sequence"/>
</dbReference>
<dbReference type="InterPro" id="IPR011611">
    <property type="entry name" value="PfkB_dom"/>
</dbReference>
<dbReference type="AlphaFoldDB" id="A0A7J0H9M7"/>
<dbReference type="OrthoDB" id="415590at2759"/>
<dbReference type="Gene3D" id="3.40.1190.20">
    <property type="match status" value="1"/>
</dbReference>
<dbReference type="Pfam" id="PF00294">
    <property type="entry name" value="PfkB"/>
    <property type="match status" value="1"/>
</dbReference>
<keyword evidence="2" id="KW-0418">Kinase</keyword>
<organism evidence="2 3">
    <name type="scientific">Actinidia rufa</name>
    <dbReference type="NCBI Taxonomy" id="165716"/>
    <lineage>
        <taxon>Eukaryota</taxon>
        <taxon>Viridiplantae</taxon>
        <taxon>Streptophyta</taxon>
        <taxon>Embryophyta</taxon>
        <taxon>Tracheophyta</taxon>
        <taxon>Spermatophyta</taxon>
        <taxon>Magnoliopsida</taxon>
        <taxon>eudicotyledons</taxon>
        <taxon>Gunneridae</taxon>
        <taxon>Pentapetalae</taxon>
        <taxon>asterids</taxon>
        <taxon>Ericales</taxon>
        <taxon>Actinidiaceae</taxon>
        <taxon>Actinidia</taxon>
    </lineage>
</organism>
<keyword evidence="3" id="KW-1185">Reference proteome</keyword>
<reference evidence="2 3" key="1">
    <citation type="submission" date="2019-07" db="EMBL/GenBank/DDBJ databases">
        <title>De Novo Assembly of kiwifruit Actinidia rufa.</title>
        <authorList>
            <person name="Sugita-Konishi S."/>
            <person name="Sato K."/>
            <person name="Mori E."/>
            <person name="Abe Y."/>
            <person name="Kisaki G."/>
            <person name="Hamano K."/>
            <person name="Suezawa K."/>
            <person name="Otani M."/>
            <person name="Fukuda T."/>
            <person name="Manabe T."/>
            <person name="Gomi K."/>
            <person name="Tabuchi M."/>
            <person name="Akimitsu K."/>
            <person name="Kataoka I."/>
        </authorList>
    </citation>
    <scope>NUCLEOTIDE SEQUENCE [LARGE SCALE GENOMIC DNA]</scope>
    <source>
        <strain evidence="3">cv. Fuchu</strain>
    </source>
</reference>
<comment type="caution">
    <text evidence="2">The sequence shown here is derived from an EMBL/GenBank/DDBJ whole genome shotgun (WGS) entry which is preliminary data.</text>
</comment>
<keyword evidence="2" id="KW-0808">Transferase</keyword>
<dbReference type="EMBL" id="BJWL01000028">
    <property type="protein sequence ID" value="GFZ19769.1"/>
    <property type="molecule type" value="Genomic_DNA"/>
</dbReference>
<dbReference type="PANTHER" id="PTHR47826:SF1">
    <property type="entry name" value="OS03G0164700 PROTEIN"/>
    <property type="match status" value="1"/>
</dbReference>
<name>A0A7J0H9M7_9ERIC</name>
<dbReference type="PROSITE" id="PS51257">
    <property type="entry name" value="PROKAR_LIPOPROTEIN"/>
    <property type="match status" value="1"/>
</dbReference>
<dbReference type="GO" id="GO:0016301">
    <property type="term" value="F:kinase activity"/>
    <property type="evidence" value="ECO:0007669"/>
    <property type="project" value="UniProtKB-KW"/>
</dbReference>
<dbReference type="SUPFAM" id="SSF53613">
    <property type="entry name" value="Ribokinase-like"/>
    <property type="match status" value="1"/>
</dbReference>
<dbReference type="InterPro" id="IPR029056">
    <property type="entry name" value="Ribokinase-like"/>
</dbReference>
<protein>
    <submittedName>
        <fullName evidence="2">PfkB-like carbohydrate kinase family protein</fullName>
    </submittedName>
</protein>
<dbReference type="PANTHER" id="PTHR47826">
    <property type="entry name" value="OS03G0164700 PROTEIN"/>
    <property type="match status" value="1"/>
</dbReference>
<feature type="domain" description="Carbohydrate kinase PfkB" evidence="1">
    <location>
        <begin position="1"/>
        <end position="65"/>
    </location>
</feature>
<evidence type="ECO:0000313" key="3">
    <source>
        <dbReference type="Proteomes" id="UP000585474"/>
    </source>
</evidence>
<sequence length="145" mass="15558">MGAKGSILITMSSISCAPAFKVNVVDTVGCGDSFVAAIACGFIHNLSMVHALTIANAAGAATAMDCGGGRNVATLKQVRELMEAANLNEDEKFWNELIDENLDAEEITFLSRMVINGRNNRMNRVLLQKIVSEMLPKLEAAWVNG</sequence>
<evidence type="ECO:0000259" key="1">
    <source>
        <dbReference type="Pfam" id="PF00294"/>
    </source>
</evidence>
<proteinExistence type="predicted"/>